<gene>
    <name evidence="2" type="ORF">DEA37_0010201</name>
</gene>
<feature type="region of interest" description="Disordered" evidence="1">
    <location>
        <begin position="1"/>
        <end position="26"/>
    </location>
</feature>
<feature type="non-terminal residue" evidence="2">
    <location>
        <position position="1"/>
    </location>
</feature>
<sequence>QALRDNHQEGCRNSSPTKSQTRKSYVETTLRRRVHRVQSTQLPSVRVMTTQLLTRHGTRTYLNPLGLHSYQFWKRKMRCAIVQKNYHGRLDKNGHFEAFLLSKPQNAMDRHNQPSSVLNNSVRSGMTIRKSVVAIQLNKATISLNPVNLMHVPHQMIGKNKKIDHRTHLWASISWPISKDRPISPEHHLRYLPVCGAVVVLLNCSEKPRNAYNMPNTLSPEIAYHGMNTRSPNETVQLNAHIFNLTHAYRLLAGDESTDDVSIAATEYFDPR</sequence>
<evidence type="ECO:0000313" key="3">
    <source>
        <dbReference type="Proteomes" id="UP000324629"/>
    </source>
</evidence>
<dbReference type="Proteomes" id="UP000324629">
    <property type="component" value="Unassembled WGS sequence"/>
</dbReference>
<keyword evidence="3" id="KW-1185">Reference proteome</keyword>
<evidence type="ECO:0000256" key="1">
    <source>
        <dbReference type="SAM" id="MobiDB-lite"/>
    </source>
</evidence>
<feature type="compositionally biased region" description="Basic and acidic residues" evidence="1">
    <location>
        <begin position="1"/>
        <end position="10"/>
    </location>
</feature>
<dbReference type="EMBL" id="QNGE01001708">
    <property type="protein sequence ID" value="KAA3677004.1"/>
    <property type="molecule type" value="Genomic_DNA"/>
</dbReference>
<comment type="caution">
    <text evidence="2">The sequence shown here is derived from an EMBL/GenBank/DDBJ whole genome shotgun (WGS) entry which is preliminary data.</text>
</comment>
<reference evidence="2 3" key="1">
    <citation type="journal article" date="2019" name="Gigascience">
        <title>Whole-genome sequence of the oriental lung fluke Paragonimus westermani.</title>
        <authorList>
            <person name="Oey H."/>
            <person name="Zakrzewski M."/>
            <person name="Narain K."/>
            <person name="Devi K.R."/>
            <person name="Agatsuma T."/>
            <person name="Nawaratna S."/>
            <person name="Gobert G.N."/>
            <person name="Jones M.K."/>
            <person name="Ragan M.A."/>
            <person name="McManus D.P."/>
            <person name="Krause L."/>
        </authorList>
    </citation>
    <scope>NUCLEOTIDE SEQUENCE [LARGE SCALE GENOMIC DNA]</scope>
    <source>
        <strain evidence="2 3">IND2009</strain>
    </source>
</reference>
<proteinExistence type="predicted"/>
<dbReference type="AlphaFoldDB" id="A0A5J4NNF0"/>
<feature type="compositionally biased region" description="Polar residues" evidence="1">
    <location>
        <begin position="11"/>
        <end position="26"/>
    </location>
</feature>
<name>A0A5J4NNF0_9TREM</name>
<protein>
    <submittedName>
        <fullName evidence="2">Uncharacterized protein</fullName>
    </submittedName>
</protein>
<organism evidence="2 3">
    <name type="scientific">Paragonimus westermani</name>
    <dbReference type="NCBI Taxonomy" id="34504"/>
    <lineage>
        <taxon>Eukaryota</taxon>
        <taxon>Metazoa</taxon>
        <taxon>Spiralia</taxon>
        <taxon>Lophotrochozoa</taxon>
        <taxon>Platyhelminthes</taxon>
        <taxon>Trematoda</taxon>
        <taxon>Digenea</taxon>
        <taxon>Plagiorchiida</taxon>
        <taxon>Troglotremata</taxon>
        <taxon>Troglotrematidae</taxon>
        <taxon>Paragonimus</taxon>
    </lineage>
</organism>
<evidence type="ECO:0000313" key="2">
    <source>
        <dbReference type="EMBL" id="KAA3677004.1"/>
    </source>
</evidence>
<accession>A0A5J4NNF0</accession>